<dbReference type="SUPFAM" id="SSF54292">
    <property type="entry name" value="2Fe-2S ferredoxin-like"/>
    <property type="match status" value="1"/>
</dbReference>
<dbReference type="RefSeq" id="WP_080520975.1">
    <property type="nucleotide sequence ID" value="NZ_LPUF01000001.1"/>
</dbReference>
<evidence type="ECO:0000313" key="3">
    <source>
        <dbReference type="Proteomes" id="UP000191980"/>
    </source>
</evidence>
<reference evidence="2 3" key="1">
    <citation type="submission" date="2015-12" db="EMBL/GenBank/DDBJ databases">
        <authorList>
            <person name="Shamseldin A."/>
            <person name="Moawad H."/>
            <person name="Abd El-Rahim W.M."/>
            <person name="Sadowsky M.J."/>
        </authorList>
    </citation>
    <scope>NUCLEOTIDE SEQUENCE [LARGE SCALE GENOMIC DNA]</scope>
    <source>
        <strain evidence="2 3">WF1</strain>
    </source>
</reference>
<name>A0A1V8M462_9GAMM</name>
<dbReference type="OrthoDB" id="573392at2"/>
<dbReference type="GO" id="GO:0051536">
    <property type="term" value="F:iron-sulfur cluster binding"/>
    <property type="evidence" value="ECO:0007669"/>
    <property type="project" value="InterPro"/>
</dbReference>
<organism evidence="2 3">
    <name type="scientific">Methyloprofundus sedimenti</name>
    <dbReference type="NCBI Taxonomy" id="1420851"/>
    <lineage>
        <taxon>Bacteria</taxon>
        <taxon>Pseudomonadati</taxon>
        <taxon>Pseudomonadota</taxon>
        <taxon>Gammaproteobacteria</taxon>
        <taxon>Methylococcales</taxon>
        <taxon>Methylococcaceae</taxon>
        <taxon>Methyloprofundus</taxon>
    </lineage>
</organism>
<dbReference type="STRING" id="1420851.AU255_00075"/>
<keyword evidence="3" id="KW-1185">Reference proteome</keyword>
<dbReference type="Proteomes" id="UP000191980">
    <property type="component" value="Unassembled WGS sequence"/>
</dbReference>
<evidence type="ECO:0008006" key="4">
    <source>
        <dbReference type="Google" id="ProtNLM"/>
    </source>
</evidence>
<sequence length="101" mass="10856">MFKQLPNSGIETVEVILNRQKVRVPLNTTVAAMALVQGLRVTRTTPVSGSPRAPFCMMGVCYECLMVIDGKANQRACATYVKQGMRVETQQGAGPVLGGTL</sequence>
<dbReference type="GO" id="GO:0016491">
    <property type="term" value="F:oxidoreductase activity"/>
    <property type="evidence" value="ECO:0007669"/>
    <property type="project" value="UniProtKB-KW"/>
</dbReference>
<comment type="caution">
    <text evidence="2">The sequence shown here is derived from an EMBL/GenBank/DDBJ whole genome shotgun (WGS) entry which is preliminary data.</text>
</comment>
<protein>
    <recommendedName>
        <fullName evidence="4">(2Fe-2S)-binding protein</fullName>
    </recommendedName>
</protein>
<accession>A0A1V8M462</accession>
<dbReference type="EMBL" id="LPUF01000001">
    <property type="protein sequence ID" value="OQK16349.1"/>
    <property type="molecule type" value="Genomic_DNA"/>
</dbReference>
<keyword evidence="1" id="KW-0560">Oxidoreductase</keyword>
<dbReference type="Gene3D" id="3.10.20.440">
    <property type="entry name" value="2Fe-2S iron-sulphur cluster binding domain, sarcosine oxidase, alpha subunit, N-terminal domain"/>
    <property type="match status" value="1"/>
</dbReference>
<gene>
    <name evidence="2" type="ORF">AU255_00075</name>
</gene>
<evidence type="ECO:0000313" key="2">
    <source>
        <dbReference type="EMBL" id="OQK16349.1"/>
    </source>
</evidence>
<dbReference type="InterPro" id="IPR036010">
    <property type="entry name" value="2Fe-2S_ferredoxin-like_sf"/>
</dbReference>
<evidence type="ECO:0000256" key="1">
    <source>
        <dbReference type="ARBA" id="ARBA00023002"/>
    </source>
</evidence>
<proteinExistence type="predicted"/>
<dbReference type="AlphaFoldDB" id="A0A1V8M462"/>
<dbReference type="InterPro" id="IPR042204">
    <property type="entry name" value="2Fe-2S-bd_N"/>
</dbReference>
<dbReference type="Pfam" id="PF13510">
    <property type="entry name" value="Fer2_4"/>
    <property type="match status" value="1"/>
</dbReference>